<feature type="chain" id="PRO_5002773193" evidence="1">
    <location>
        <begin position="24"/>
        <end position="182"/>
    </location>
</feature>
<protein>
    <submittedName>
        <fullName evidence="2">Lipoprotein, putative</fullName>
    </submittedName>
</protein>
<dbReference type="HOGENOM" id="CLU_113723_0_0_4"/>
<name>B1XXX3_LEPCP</name>
<dbReference type="eggNOG" id="ENOG5031DNS">
    <property type="taxonomic scope" value="Bacteria"/>
</dbReference>
<evidence type="ECO:0000313" key="3">
    <source>
        <dbReference type="Proteomes" id="UP000001693"/>
    </source>
</evidence>
<sequence length="182" mass="20750" precursor="true">MNPLRSIRRLGLLFALCTPLWLAGCASPQPQDYADQTPKLDLREYFNGDLTAHGLFTDRSGAVKRRFTVKMKGTWQGDQGVLEEDFLYSDGQTERRVWRLTRGADGRYTGQADDVIGTAQGQAAGNALRWQYTLRLKVDDSTYDVKFDDWMFLMDRQVMLNRAAMSKFGFHLGDVTLSFHKP</sequence>
<dbReference type="PROSITE" id="PS51257">
    <property type="entry name" value="PROKAR_LIPOPROTEIN"/>
    <property type="match status" value="1"/>
</dbReference>
<feature type="signal peptide" evidence="1">
    <location>
        <begin position="1"/>
        <end position="23"/>
    </location>
</feature>
<dbReference type="STRING" id="395495.Lcho_0467"/>
<reference evidence="2 3" key="1">
    <citation type="submission" date="2008-03" db="EMBL/GenBank/DDBJ databases">
        <title>Complete sequence of Leptothrix cholodnii SP-6.</title>
        <authorList>
            <consortium name="US DOE Joint Genome Institute"/>
            <person name="Copeland A."/>
            <person name="Lucas S."/>
            <person name="Lapidus A."/>
            <person name="Glavina del Rio T."/>
            <person name="Dalin E."/>
            <person name="Tice H."/>
            <person name="Bruce D."/>
            <person name="Goodwin L."/>
            <person name="Pitluck S."/>
            <person name="Chertkov O."/>
            <person name="Brettin T."/>
            <person name="Detter J.C."/>
            <person name="Han C."/>
            <person name="Kuske C.R."/>
            <person name="Schmutz J."/>
            <person name="Larimer F."/>
            <person name="Land M."/>
            <person name="Hauser L."/>
            <person name="Kyrpides N."/>
            <person name="Lykidis A."/>
            <person name="Emerson D."/>
            <person name="Richardson P."/>
        </authorList>
    </citation>
    <scope>NUCLEOTIDE SEQUENCE [LARGE SCALE GENOMIC DNA]</scope>
    <source>
        <strain evidence="3">ATCC 51168 / LMG 8142 / SP-6</strain>
    </source>
</reference>
<evidence type="ECO:0000256" key="1">
    <source>
        <dbReference type="SAM" id="SignalP"/>
    </source>
</evidence>
<dbReference type="EMBL" id="CP001013">
    <property type="protein sequence ID" value="ACB32742.1"/>
    <property type="molecule type" value="Genomic_DNA"/>
</dbReference>
<organism evidence="2 3">
    <name type="scientific">Leptothrix cholodnii (strain ATCC 51168 / LMG 8142 / SP-6)</name>
    <name type="common">Leptothrix discophora (strain SP-6)</name>
    <dbReference type="NCBI Taxonomy" id="395495"/>
    <lineage>
        <taxon>Bacteria</taxon>
        <taxon>Pseudomonadati</taxon>
        <taxon>Pseudomonadota</taxon>
        <taxon>Betaproteobacteria</taxon>
        <taxon>Burkholderiales</taxon>
        <taxon>Sphaerotilaceae</taxon>
        <taxon>Leptothrix</taxon>
    </lineage>
</organism>
<keyword evidence="1" id="KW-0732">Signal</keyword>
<dbReference type="KEGG" id="lch:Lcho_0467"/>
<dbReference type="Proteomes" id="UP000001693">
    <property type="component" value="Chromosome"/>
</dbReference>
<dbReference type="Pfam" id="PF12915">
    <property type="entry name" value="DUF3833"/>
    <property type="match status" value="1"/>
</dbReference>
<dbReference type="InterPro" id="IPR024409">
    <property type="entry name" value="DUF3833"/>
</dbReference>
<dbReference type="OrthoDB" id="5296954at2"/>
<gene>
    <name evidence="2" type="ordered locus">Lcho_0467</name>
</gene>
<proteinExistence type="predicted"/>
<dbReference type="RefSeq" id="WP_012345504.1">
    <property type="nucleotide sequence ID" value="NC_010524.1"/>
</dbReference>
<evidence type="ECO:0000313" key="2">
    <source>
        <dbReference type="EMBL" id="ACB32742.1"/>
    </source>
</evidence>
<keyword evidence="3" id="KW-1185">Reference proteome</keyword>
<keyword evidence="2" id="KW-0449">Lipoprotein</keyword>
<dbReference type="AlphaFoldDB" id="B1XXX3"/>
<accession>B1XXX3</accession>